<sequence length="261" mass="29035">MLDFMGYRWGCAAAILLAGILLAHPANAQVNTERMRKLEADGIGGAVGGSVAIQSGNTELIEVGADARLDVLHAPHYAFIVSEVRYGESDGSRFRDAAFAHLRYNYRFSGPLVAEAFTQLERDSFALLNLRALVGTGLRLRLLNTEPARLFLGITPMFERERLDAERVGAHPARTNALRISQYLNARLRLSDRTFLISTTYVQPWVAVPADVRLLNETRLGVGITEALMLRITLNTRYDSRPPGEVSDWTLSWTNGITFTW</sequence>
<feature type="chain" id="PRO_5013870862" description="DUF481 domain-containing protein" evidence="1">
    <location>
        <begin position="29"/>
        <end position="261"/>
    </location>
</feature>
<name>A0A2H3NMA2_9BACT</name>
<dbReference type="RefSeq" id="WP_098061843.1">
    <property type="nucleotide sequence ID" value="NZ_PDEP01000005.1"/>
</dbReference>
<evidence type="ECO:0000313" key="3">
    <source>
        <dbReference type="Proteomes" id="UP000221024"/>
    </source>
</evidence>
<evidence type="ECO:0000313" key="2">
    <source>
        <dbReference type="EMBL" id="PEN07654.1"/>
    </source>
</evidence>
<proteinExistence type="predicted"/>
<accession>A0A2H3NMA2</accession>
<comment type="caution">
    <text evidence="2">The sequence shown here is derived from an EMBL/GenBank/DDBJ whole genome shotgun (WGS) entry which is preliminary data.</text>
</comment>
<dbReference type="AlphaFoldDB" id="A0A2H3NMA2"/>
<keyword evidence="1" id="KW-0732">Signal</keyword>
<dbReference type="InterPro" id="IPR007433">
    <property type="entry name" value="DUF481"/>
</dbReference>
<protein>
    <recommendedName>
        <fullName evidence="4">DUF481 domain-containing protein</fullName>
    </recommendedName>
</protein>
<dbReference type="OrthoDB" id="5333575at2"/>
<evidence type="ECO:0008006" key="4">
    <source>
        <dbReference type="Google" id="ProtNLM"/>
    </source>
</evidence>
<feature type="signal peptide" evidence="1">
    <location>
        <begin position="1"/>
        <end position="28"/>
    </location>
</feature>
<dbReference type="Proteomes" id="UP000221024">
    <property type="component" value="Unassembled WGS sequence"/>
</dbReference>
<reference evidence="2 3" key="1">
    <citation type="submission" date="2017-10" db="EMBL/GenBank/DDBJ databases">
        <title>Draft genome of Longimonas halophila.</title>
        <authorList>
            <person name="Goh K.M."/>
            <person name="Shamsir M.S."/>
            <person name="Lim S.W."/>
        </authorList>
    </citation>
    <scope>NUCLEOTIDE SEQUENCE [LARGE SCALE GENOMIC DNA]</scope>
    <source>
        <strain evidence="2 3">KCTC 42399</strain>
    </source>
</reference>
<dbReference type="Pfam" id="PF04338">
    <property type="entry name" value="DUF481"/>
    <property type="match status" value="1"/>
</dbReference>
<keyword evidence="3" id="KW-1185">Reference proteome</keyword>
<evidence type="ECO:0000256" key="1">
    <source>
        <dbReference type="SAM" id="SignalP"/>
    </source>
</evidence>
<gene>
    <name evidence="2" type="ORF">CRI93_06640</name>
</gene>
<organism evidence="2 3">
    <name type="scientific">Longimonas halophila</name>
    <dbReference type="NCBI Taxonomy" id="1469170"/>
    <lineage>
        <taxon>Bacteria</taxon>
        <taxon>Pseudomonadati</taxon>
        <taxon>Rhodothermota</taxon>
        <taxon>Rhodothermia</taxon>
        <taxon>Rhodothermales</taxon>
        <taxon>Salisaetaceae</taxon>
        <taxon>Longimonas</taxon>
    </lineage>
</organism>
<dbReference type="EMBL" id="PDEP01000005">
    <property type="protein sequence ID" value="PEN07654.1"/>
    <property type="molecule type" value="Genomic_DNA"/>
</dbReference>